<dbReference type="Gene3D" id="1.25.40.10">
    <property type="entry name" value="Tetratricopeptide repeat domain"/>
    <property type="match status" value="3"/>
</dbReference>
<dbReference type="InterPro" id="IPR019734">
    <property type="entry name" value="TPR_rpt"/>
</dbReference>
<dbReference type="Gene3D" id="3.30.200.20">
    <property type="entry name" value="Phosphorylase Kinase, domain 1"/>
    <property type="match status" value="1"/>
</dbReference>
<evidence type="ECO:0000256" key="3">
    <source>
        <dbReference type="ARBA" id="ARBA00022777"/>
    </source>
</evidence>
<dbReference type="PANTHER" id="PTHR43289:SF34">
    <property type="entry name" value="SERINE_THREONINE-PROTEIN KINASE YBDM-RELATED"/>
    <property type="match status" value="1"/>
</dbReference>
<dbReference type="Proteomes" id="UP000193804">
    <property type="component" value="Unassembled WGS sequence"/>
</dbReference>
<dbReference type="InterPro" id="IPR000719">
    <property type="entry name" value="Prot_kinase_dom"/>
</dbReference>
<protein>
    <submittedName>
        <fullName evidence="8">Serine/threonine protein kinase</fullName>
    </submittedName>
</protein>
<sequence>MTDLEKAEQLFDQAVKLPQEEREEYLNKTCGKDVDTKQIVMGMIKNFDEASRYFKSLKLSWSDDFDYTDSQLGSYKIQRLIGAGGMGKVYLGARNDGLYEQEVAVKILKVNSQYSAPIDNREQQILADLDHPGIAKIFNAGKTDSNQTYLVMELVEGIPIEKYVESEKLGFKEIGQLMLQIGKAVQHAHQNRVIHRDLKPSNILINKGGIPKLLDFGISVLDHHLEQENFQHIITPNYCAPEQIEGSKHINVTTDVYLLGVLFYKLITAKTPFELNSLNYEERKEKIKNTPPPSITTSINKNSLLIKDFDKIIARALSKKQKNRYQSVDAMMNEIEAALNVFPLRESKNNRTTLFQKFIKRNKVPVAISTIAIVLIGILSGIYISNLKQAQLTAEAKEQKAQETLAFLLDLFKQNDPTVNLGDSMSIGVLLGEGLKNAVQIKNPSTRAAVFATLGQVNISLGNYEKGESLLNDAISLYKELENDQAIGEVLFKKGLLKKRTADNTEALELFSRALELTDDRKEQIKLKIHQAEIFAIFNIDSAKILATSALNDMKEAELDRKEEILNLFNITEIGLGHLDKVQTDSVMNYKITLVDEFRSSYPEEKLILARFYSNLSLNYRWANKYDSALKYSDLNLDLLNTVYGKDNINTASGLLLMAETQGWSGNSDSAEYYALRSLNVKESLLGKNHPSQIDELGLIANSKIRDGSFEGGEEILSQAYELSRNTYGLYNQITGDRLFALLQHYNRMGKFEKSVTLYPDLIKVDSTTYGMTSNTATTYLDYAWALRSLDSTQKALKQSYRARSIYEKDIGKDHYLYGMALFNIGEYGMESMPEKALLYFDSAVNILKKKMPENHPRVGNYQHTYAEVLSDHHNDSLSNVHYVESINNYNINYAEDEPDRVATFQINYAKRLLDQNMKDSAQAVLMTASRLIEETEQNQIKNEIAVLLKSI</sequence>
<dbReference type="PROSITE" id="PS00107">
    <property type="entry name" value="PROTEIN_KINASE_ATP"/>
    <property type="match status" value="1"/>
</dbReference>
<dbReference type="Gene3D" id="1.10.510.10">
    <property type="entry name" value="Transferase(Phosphotransferase) domain 1"/>
    <property type="match status" value="1"/>
</dbReference>
<evidence type="ECO:0000256" key="5">
    <source>
        <dbReference type="PROSITE-ProRule" id="PRU00339"/>
    </source>
</evidence>
<evidence type="ECO:0000256" key="2">
    <source>
        <dbReference type="ARBA" id="ARBA00022741"/>
    </source>
</evidence>
<dbReference type="PROSITE" id="PS50005">
    <property type="entry name" value="TPR"/>
    <property type="match status" value="1"/>
</dbReference>
<evidence type="ECO:0000259" key="7">
    <source>
        <dbReference type="PROSITE" id="PS50011"/>
    </source>
</evidence>
<dbReference type="PANTHER" id="PTHR43289">
    <property type="entry name" value="MITOGEN-ACTIVATED PROTEIN KINASE KINASE KINASE 20-RELATED"/>
    <property type="match status" value="1"/>
</dbReference>
<dbReference type="AlphaFoldDB" id="A0A1X7K3U5"/>
<evidence type="ECO:0000256" key="4">
    <source>
        <dbReference type="ARBA" id="ARBA00022840"/>
    </source>
</evidence>
<dbReference type="SMART" id="SM00220">
    <property type="entry name" value="S_TKc"/>
    <property type="match status" value="1"/>
</dbReference>
<dbReference type="GO" id="GO:0004674">
    <property type="term" value="F:protein serine/threonine kinase activity"/>
    <property type="evidence" value="ECO:0007669"/>
    <property type="project" value="UniProtKB-KW"/>
</dbReference>
<feature type="binding site" evidence="6">
    <location>
        <position position="106"/>
    </location>
    <ligand>
        <name>ATP</name>
        <dbReference type="ChEBI" id="CHEBI:30616"/>
    </ligand>
</feature>
<organism evidence="8 9">
    <name type="scientific">Marivirga sericea</name>
    <dbReference type="NCBI Taxonomy" id="1028"/>
    <lineage>
        <taxon>Bacteria</taxon>
        <taxon>Pseudomonadati</taxon>
        <taxon>Bacteroidota</taxon>
        <taxon>Cytophagia</taxon>
        <taxon>Cytophagales</taxon>
        <taxon>Marivirgaceae</taxon>
        <taxon>Marivirga</taxon>
    </lineage>
</organism>
<keyword evidence="1" id="KW-0808">Transferase</keyword>
<dbReference type="InterPro" id="IPR008271">
    <property type="entry name" value="Ser/Thr_kinase_AS"/>
</dbReference>
<dbReference type="SMART" id="SM00028">
    <property type="entry name" value="TPR"/>
    <property type="match status" value="5"/>
</dbReference>
<dbReference type="Pfam" id="PF00069">
    <property type="entry name" value="Pkinase"/>
    <property type="match status" value="1"/>
</dbReference>
<dbReference type="EMBL" id="FXAW01000004">
    <property type="protein sequence ID" value="SMG35567.1"/>
    <property type="molecule type" value="Genomic_DNA"/>
</dbReference>
<feature type="repeat" description="TPR" evidence="5">
    <location>
        <begin position="488"/>
        <end position="521"/>
    </location>
</feature>
<dbReference type="PROSITE" id="PS00108">
    <property type="entry name" value="PROTEIN_KINASE_ST"/>
    <property type="match status" value="1"/>
</dbReference>
<dbReference type="InterPro" id="IPR011990">
    <property type="entry name" value="TPR-like_helical_dom_sf"/>
</dbReference>
<dbReference type="CDD" id="cd14014">
    <property type="entry name" value="STKc_PknB_like"/>
    <property type="match status" value="1"/>
</dbReference>
<keyword evidence="8" id="KW-0723">Serine/threonine-protein kinase</keyword>
<dbReference type="SUPFAM" id="SSF48452">
    <property type="entry name" value="TPR-like"/>
    <property type="match status" value="3"/>
</dbReference>
<evidence type="ECO:0000313" key="9">
    <source>
        <dbReference type="Proteomes" id="UP000193804"/>
    </source>
</evidence>
<keyword evidence="3 8" id="KW-0418">Kinase</keyword>
<evidence type="ECO:0000313" key="8">
    <source>
        <dbReference type="EMBL" id="SMG35567.1"/>
    </source>
</evidence>
<feature type="domain" description="Protein kinase" evidence="7">
    <location>
        <begin position="75"/>
        <end position="339"/>
    </location>
</feature>
<reference evidence="9" key="1">
    <citation type="submission" date="2017-04" db="EMBL/GenBank/DDBJ databases">
        <authorList>
            <person name="Varghese N."/>
            <person name="Submissions S."/>
        </authorList>
    </citation>
    <scope>NUCLEOTIDE SEQUENCE [LARGE SCALE GENOMIC DNA]</scope>
    <source>
        <strain evidence="9">DSM 4125</strain>
    </source>
</reference>
<accession>A0A1X7K3U5</accession>
<dbReference type="SUPFAM" id="SSF56112">
    <property type="entry name" value="Protein kinase-like (PK-like)"/>
    <property type="match status" value="1"/>
</dbReference>
<keyword evidence="2 6" id="KW-0547">Nucleotide-binding</keyword>
<dbReference type="OrthoDB" id="9813021at2"/>
<evidence type="ECO:0000256" key="6">
    <source>
        <dbReference type="PROSITE-ProRule" id="PRU10141"/>
    </source>
</evidence>
<dbReference type="PROSITE" id="PS50011">
    <property type="entry name" value="PROTEIN_KINASE_DOM"/>
    <property type="match status" value="1"/>
</dbReference>
<dbReference type="STRING" id="1028.SAMN05661096_02356"/>
<evidence type="ECO:0000256" key="1">
    <source>
        <dbReference type="ARBA" id="ARBA00022679"/>
    </source>
</evidence>
<gene>
    <name evidence="8" type="ORF">SAMN05661096_02356</name>
</gene>
<dbReference type="RefSeq" id="WP_085517389.1">
    <property type="nucleotide sequence ID" value="NZ_FXAW01000004.1"/>
</dbReference>
<proteinExistence type="predicted"/>
<keyword evidence="9" id="KW-1185">Reference proteome</keyword>
<name>A0A1X7K3U5_9BACT</name>
<dbReference type="GO" id="GO:0005524">
    <property type="term" value="F:ATP binding"/>
    <property type="evidence" value="ECO:0007669"/>
    <property type="project" value="UniProtKB-UniRule"/>
</dbReference>
<dbReference type="InterPro" id="IPR011009">
    <property type="entry name" value="Kinase-like_dom_sf"/>
</dbReference>
<dbReference type="InterPro" id="IPR017441">
    <property type="entry name" value="Protein_kinase_ATP_BS"/>
</dbReference>
<keyword evidence="4 6" id="KW-0067">ATP-binding</keyword>
<keyword evidence="5" id="KW-0802">TPR repeat</keyword>